<dbReference type="InterPro" id="IPR049948">
    <property type="entry name" value="Cu_Am_ox_TPQ-bd"/>
</dbReference>
<dbReference type="InterPro" id="IPR000269">
    <property type="entry name" value="Cu_amine_oxidase"/>
</dbReference>
<sequence length="787" mass="87869">MKGSFIATILLGLALGVSAVPNPRRTWNVHSGPNNYKSGSSRRRSLKERADTCPLPVDNIIKAPKTTPFKPLTAEELESLVKFLQNEETGLNLTDSASPDLQMSDNYISQLEILKPNKTDILNYLDGNATKVPRYARVTLHEGASDVPGIVDYMVGPLPIGCDTKIQPLDYFYNGVNGPKVLINAGYNDGPRSAAIDKIVAKTMSSIANITKDLIGVAYYGGDDKRSDAAYFVQNPSSTDGTTSLIWTPWRRAGLAPYDQPSDLYVSFDVAGTDPSLYSSKMVVYNLVVYETVDAFRKAYEEGKIVKSTPPTTNSTFLRKDRFGAIRSLEDRLAPTVLELDGKRYSVDTDNGYVEYLGWKFYTRFDRDVGIQFYDIKFKDERIMYELSLQDAIAQYAGHNPFQAGTAYMDRFYGIGAQNSRLIPGYDCPYHATYWSPTFTDGTSSTTFNNTICIFETDIGVPITRHVDRSYSQATKGSKLVVRQVATVGNYDYLWDYSFHVDGTITVDAHASGYVQGNYFRPDDEGKWGPRIAETIAGTLHTHVMNFKADFDLLGTDNTFLKTEIVVKNVTQPWFPEHGEFEMMGYEFTELETEDDGLLPIPANGQTMYTISNKDKLNKWGMPRGYRIVPGLSNVHLPSLKSPFFLKSAEFAKQAFAVSRHKDTEQASSAALNQNAPTAPLVEFWKFFDGEPLIQEDLVVWVNLGMHHYTRSEDIPNTLMLEAHSNIMFAPQNWGDTEGTVDLTNSIIYNEDNVNADGIVEPEIYGVGPPECFVLSPEDELLGVFES</sequence>
<evidence type="ECO:0000256" key="1">
    <source>
        <dbReference type="ARBA" id="ARBA00001935"/>
    </source>
</evidence>
<protein>
    <recommendedName>
        <fullName evidence="7">Amine oxidase</fullName>
        <ecNumber evidence="7">1.4.3.-</ecNumber>
    </recommendedName>
</protein>
<evidence type="ECO:0000256" key="4">
    <source>
        <dbReference type="ARBA" id="ARBA00022772"/>
    </source>
</evidence>
<comment type="similarity">
    <text evidence="2 7">Belongs to the copper/topaquinone oxidase family.</text>
</comment>
<keyword evidence="4 7" id="KW-0801">TPQ</keyword>
<proteinExistence type="inferred from homology"/>
<organism evidence="13 14">
    <name type="scientific">Neonectria magnoliae</name>
    <dbReference type="NCBI Taxonomy" id="2732573"/>
    <lineage>
        <taxon>Eukaryota</taxon>
        <taxon>Fungi</taxon>
        <taxon>Dikarya</taxon>
        <taxon>Ascomycota</taxon>
        <taxon>Pezizomycotina</taxon>
        <taxon>Sordariomycetes</taxon>
        <taxon>Hypocreomycetidae</taxon>
        <taxon>Hypocreales</taxon>
        <taxon>Nectriaceae</taxon>
        <taxon>Neonectria</taxon>
    </lineage>
</organism>
<feature type="compositionally biased region" description="Polar residues" evidence="8">
    <location>
        <begin position="28"/>
        <end position="39"/>
    </location>
</feature>
<keyword evidence="9" id="KW-0732">Signal</keyword>
<evidence type="ECO:0000256" key="9">
    <source>
        <dbReference type="SAM" id="SignalP"/>
    </source>
</evidence>
<evidence type="ECO:0000313" key="13">
    <source>
        <dbReference type="EMBL" id="KAK7427374.1"/>
    </source>
</evidence>
<reference evidence="13 14" key="1">
    <citation type="journal article" date="2025" name="Microbiol. Resour. Announc.">
        <title>Draft genome sequences for Neonectria magnoliae and Neonectria punicea, canker pathogens of Liriodendron tulipifera and Acer saccharum in West Virginia.</title>
        <authorList>
            <person name="Petronek H.M."/>
            <person name="Kasson M.T."/>
            <person name="Metheny A.M."/>
            <person name="Stauder C.M."/>
            <person name="Lovett B."/>
            <person name="Lynch S.C."/>
            <person name="Garnas J.R."/>
            <person name="Kasson L.R."/>
            <person name="Stajich J.E."/>
        </authorList>
    </citation>
    <scope>NUCLEOTIDE SEQUENCE [LARGE SCALE GENOMIC DNA]</scope>
    <source>
        <strain evidence="13 14">NRRL 64651</strain>
    </source>
</reference>
<evidence type="ECO:0000256" key="6">
    <source>
        <dbReference type="ARBA" id="ARBA00023008"/>
    </source>
</evidence>
<dbReference type="EC" id="1.4.3.-" evidence="7"/>
<evidence type="ECO:0000259" key="12">
    <source>
        <dbReference type="Pfam" id="PF09248"/>
    </source>
</evidence>
<dbReference type="InterPro" id="IPR015798">
    <property type="entry name" value="Cu_amine_oxidase_C"/>
</dbReference>
<dbReference type="Gene3D" id="3.10.450.40">
    <property type="match status" value="2"/>
</dbReference>
<feature type="signal peptide" evidence="9">
    <location>
        <begin position="1"/>
        <end position="19"/>
    </location>
</feature>
<comment type="cofactor">
    <cofactor evidence="7">
        <name>Cu cation</name>
        <dbReference type="ChEBI" id="CHEBI:23378"/>
    </cofactor>
    <text evidence="7">Contains 1 topaquinone per subunit.</text>
</comment>
<keyword evidence="5 7" id="KW-0560">Oxidoreductase</keyword>
<dbReference type="InterPro" id="IPR015328">
    <property type="entry name" value="DUF1965"/>
</dbReference>
<keyword evidence="14" id="KW-1185">Reference proteome</keyword>
<dbReference type="PANTHER" id="PTHR10638:SF20">
    <property type="entry name" value="AMINE OXIDASE"/>
    <property type="match status" value="1"/>
</dbReference>
<dbReference type="Pfam" id="PF09248">
    <property type="entry name" value="DUF1965"/>
    <property type="match status" value="1"/>
</dbReference>
<feature type="domain" description="Copper amine oxidase N2-terminal" evidence="11">
    <location>
        <begin position="75"/>
        <end position="159"/>
    </location>
</feature>
<dbReference type="SUPFAM" id="SSF49998">
    <property type="entry name" value="Amine oxidase catalytic domain"/>
    <property type="match status" value="1"/>
</dbReference>
<evidence type="ECO:0000259" key="11">
    <source>
        <dbReference type="Pfam" id="PF02727"/>
    </source>
</evidence>
<dbReference type="Proteomes" id="UP001498421">
    <property type="component" value="Unassembled WGS sequence"/>
</dbReference>
<evidence type="ECO:0000256" key="8">
    <source>
        <dbReference type="SAM" id="MobiDB-lite"/>
    </source>
</evidence>
<feature type="domain" description="DUF1965" evidence="12">
    <location>
        <begin position="261"/>
        <end position="311"/>
    </location>
</feature>
<evidence type="ECO:0000256" key="7">
    <source>
        <dbReference type="RuleBase" id="RU000672"/>
    </source>
</evidence>
<name>A0ABR1I1K3_9HYPO</name>
<dbReference type="InterPro" id="IPR015800">
    <property type="entry name" value="Cu_amine_oxidase_N2"/>
</dbReference>
<comment type="caution">
    <text evidence="13">The sequence shown here is derived from an EMBL/GenBank/DDBJ whole genome shotgun (WGS) entry which is preliminary data.</text>
</comment>
<dbReference type="PANTHER" id="PTHR10638">
    <property type="entry name" value="COPPER AMINE OXIDASE"/>
    <property type="match status" value="1"/>
</dbReference>
<dbReference type="PRINTS" id="PR00766">
    <property type="entry name" value="CUDAOXIDASE"/>
</dbReference>
<gene>
    <name evidence="13" type="ORF">QQZ08_006143</name>
</gene>
<comment type="PTM">
    <text evidence="7">Topaquinone (TPQ) is generated by copper-dependent autoxidation of a specific tyrosyl residue.</text>
</comment>
<dbReference type="InterPro" id="IPR036460">
    <property type="entry name" value="Cu_amine_oxidase_C_sf"/>
</dbReference>
<evidence type="ECO:0000256" key="3">
    <source>
        <dbReference type="ARBA" id="ARBA00022723"/>
    </source>
</evidence>
<dbReference type="PROSITE" id="PS01164">
    <property type="entry name" value="COPPER_AMINE_OXID_1"/>
    <property type="match status" value="1"/>
</dbReference>
<dbReference type="EMBL" id="JAZAVK010000054">
    <property type="protein sequence ID" value="KAK7427374.1"/>
    <property type="molecule type" value="Genomic_DNA"/>
</dbReference>
<feature type="domain" description="Copper amine oxidase catalytic" evidence="10">
    <location>
        <begin position="336"/>
        <end position="738"/>
    </location>
</feature>
<dbReference type="Pfam" id="PF01179">
    <property type="entry name" value="Cu_amine_oxid"/>
    <property type="match status" value="1"/>
</dbReference>
<dbReference type="InterPro" id="IPR016182">
    <property type="entry name" value="Cu_amine_oxidase_N-reg"/>
</dbReference>
<evidence type="ECO:0000259" key="10">
    <source>
        <dbReference type="Pfam" id="PF01179"/>
    </source>
</evidence>
<evidence type="ECO:0000313" key="14">
    <source>
        <dbReference type="Proteomes" id="UP001498421"/>
    </source>
</evidence>
<dbReference type="Gene3D" id="2.70.98.20">
    <property type="entry name" value="Copper amine oxidase, catalytic domain"/>
    <property type="match status" value="1"/>
</dbReference>
<comment type="cofactor">
    <cofactor evidence="1">
        <name>Cu cation</name>
        <dbReference type="ChEBI" id="CHEBI:23378"/>
    </cofactor>
</comment>
<dbReference type="SUPFAM" id="SSF54416">
    <property type="entry name" value="Amine oxidase N-terminal region"/>
    <property type="match status" value="2"/>
</dbReference>
<keyword evidence="3 7" id="KW-0479">Metal-binding</keyword>
<evidence type="ECO:0000256" key="5">
    <source>
        <dbReference type="ARBA" id="ARBA00023002"/>
    </source>
</evidence>
<evidence type="ECO:0000256" key="2">
    <source>
        <dbReference type="ARBA" id="ARBA00007983"/>
    </source>
</evidence>
<accession>A0ABR1I1K3</accession>
<dbReference type="Pfam" id="PF02727">
    <property type="entry name" value="Cu_amine_oxidN2"/>
    <property type="match status" value="1"/>
</dbReference>
<feature type="chain" id="PRO_5046971194" description="Amine oxidase" evidence="9">
    <location>
        <begin position="20"/>
        <end position="787"/>
    </location>
</feature>
<feature type="region of interest" description="Disordered" evidence="8">
    <location>
        <begin position="28"/>
        <end position="49"/>
    </location>
</feature>
<keyword evidence="6 7" id="KW-0186">Copper</keyword>